<dbReference type="EMBL" id="AAUJ02000001">
    <property type="protein sequence ID" value="EED66612.1"/>
    <property type="molecule type" value="Genomic_DNA"/>
</dbReference>
<reference evidence="2 3" key="1">
    <citation type="journal article" date="2004" name="Appl. Environ. Microbiol.">
        <title>Mineralization of individual congeners of linear alkylbenzenesulfonate by defined pairs of heterotrophic bacteria.</title>
        <authorList>
            <person name="Schleheck D."/>
            <person name="Knepper T.P."/>
            <person name="Fischer K."/>
            <person name="Cook A.M."/>
        </authorList>
    </citation>
    <scope>NUCLEOTIDE SEQUENCE [LARGE SCALE GENOMIC DNA]</scope>
    <source>
        <strain evidence="3">DSM 14576 / KF-1</strain>
    </source>
</reference>
<evidence type="ECO:0000256" key="1">
    <source>
        <dbReference type="SAM" id="MobiDB-lite"/>
    </source>
</evidence>
<dbReference type="AlphaFoldDB" id="B7X2Q0"/>
<proteinExistence type="predicted"/>
<dbReference type="Proteomes" id="UP000003039">
    <property type="component" value="Unassembled WGS sequence"/>
</dbReference>
<protein>
    <submittedName>
        <fullName evidence="2">Uncharacterized protein</fullName>
    </submittedName>
</protein>
<feature type="compositionally biased region" description="Polar residues" evidence="1">
    <location>
        <begin position="1"/>
        <end position="11"/>
    </location>
</feature>
<name>B7X2Q0_COMTK</name>
<comment type="caution">
    <text evidence="2">The sequence shown here is derived from an EMBL/GenBank/DDBJ whole genome shotgun (WGS) entry which is preliminary data.</text>
</comment>
<feature type="region of interest" description="Disordered" evidence="1">
    <location>
        <begin position="1"/>
        <end position="23"/>
    </location>
</feature>
<gene>
    <name evidence="2" type="ORF">CtesDRAFT_PD1558</name>
</gene>
<organism evidence="2 3">
    <name type="scientific">Comamonas testosteroni (strain DSM 14576 / KF-1)</name>
    <name type="common">Pseudomonas testosteroni</name>
    <dbReference type="NCBI Taxonomy" id="399795"/>
    <lineage>
        <taxon>Bacteria</taxon>
        <taxon>Pseudomonadati</taxon>
        <taxon>Pseudomonadota</taxon>
        <taxon>Betaproteobacteria</taxon>
        <taxon>Burkholderiales</taxon>
        <taxon>Comamonadaceae</taxon>
        <taxon>Comamonas</taxon>
    </lineage>
</organism>
<accession>B7X2Q0</accession>
<evidence type="ECO:0000313" key="2">
    <source>
        <dbReference type="EMBL" id="EED66612.1"/>
    </source>
</evidence>
<evidence type="ECO:0000313" key="3">
    <source>
        <dbReference type="Proteomes" id="UP000003039"/>
    </source>
</evidence>
<sequence>MLDFTSASNAQVEDPVDSPSLGQLFQASHETLHMNGLP</sequence>